<name>A0A1E4S1J8_CYBJN</name>
<evidence type="ECO:0000256" key="5">
    <source>
        <dbReference type="ARBA" id="ARBA00022622"/>
    </source>
</evidence>
<evidence type="ECO:0000256" key="10">
    <source>
        <dbReference type="ARBA" id="ARBA00023157"/>
    </source>
</evidence>
<evidence type="ECO:0000256" key="14">
    <source>
        <dbReference type="SAM" id="SignalP"/>
    </source>
</evidence>
<evidence type="ECO:0000256" key="1">
    <source>
        <dbReference type="ARBA" id="ARBA00004191"/>
    </source>
</evidence>
<protein>
    <recommendedName>
        <fullName evidence="15">Agglutinin-like protein N-terminal domain-containing protein</fullName>
    </recommendedName>
</protein>
<feature type="signal peptide" evidence="14">
    <location>
        <begin position="1"/>
        <end position="21"/>
    </location>
</feature>
<organism evidence="16 17">
    <name type="scientific">Cyberlindnera jadinii (strain ATCC 18201 / CBS 1600 / BCRC 20928 / JCM 3617 / NBRC 0987 / NRRL Y-1542)</name>
    <name type="common">Torula yeast</name>
    <name type="synonym">Candida utilis</name>
    <dbReference type="NCBI Taxonomy" id="983966"/>
    <lineage>
        <taxon>Eukaryota</taxon>
        <taxon>Fungi</taxon>
        <taxon>Dikarya</taxon>
        <taxon>Ascomycota</taxon>
        <taxon>Saccharomycotina</taxon>
        <taxon>Saccharomycetes</taxon>
        <taxon>Phaffomycetales</taxon>
        <taxon>Phaffomycetaceae</taxon>
        <taxon>Cyberlindnera</taxon>
    </lineage>
</organism>
<gene>
    <name evidence="16" type="ORF">CYBJADRAFT_190368</name>
</gene>
<keyword evidence="9" id="KW-0472">Membrane</keyword>
<dbReference type="OMA" id="WTTHADI"/>
<keyword evidence="17" id="KW-1185">Reference proteome</keyword>
<dbReference type="Gene3D" id="2.60.40.2430">
    <property type="entry name" value="Agglutinin-like protein, N-terminal domain, N2 subdomain"/>
    <property type="match status" value="1"/>
</dbReference>
<evidence type="ECO:0000256" key="8">
    <source>
        <dbReference type="ARBA" id="ARBA00022889"/>
    </source>
</evidence>
<evidence type="ECO:0000313" key="16">
    <source>
        <dbReference type="EMBL" id="ODV73353.1"/>
    </source>
</evidence>
<reference evidence="16 17" key="1">
    <citation type="journal article" date="2016" name="Proc. Natl. Acad. Sci. U.S.A.">
        <title>Comparative genomics of biotechnologically important yeasts.</title>
        <authorList>
            <person name="Riley R."/>
            <person name="Haridas S."/>
            <person name="Wolfe K.H."/>
            <person name="Lopes M.R."/>
            <person name="Hittinger C.T."/>
            <person name="Goeker M."/>
            <person name="Salamov A.A."/>
            <person name="Wisecaver J.H."/>
            <person name="Long T.M."/>
            <person name="Calvey C.H."/>
            <person name="Aerts A.L."/>
            <person name="Barry K.W."/>
            <person name="Choi C."/>
            <person name="Clum A."/>
            <person name="Coughlan A.Y."/>
            <person name="Deshpande S."/>
            <person name="Douglass A.P."/>
            <person name="Hanson S.J."/>
            <person name="Klenk H.-P."/>
            <person name="LaButti K.M."/>
            <person name="Lapidus A."/>
            <person name="Lindquist E.A."/>
            <person name="Lipzen A.M."/>
            <person name="Meier-Kolthoff J.P."/>
            <person name="Ohm R.A."/>
            <person name="Otillar R.P."/>
            <person name="Pangilinan J.L."/>
            <person name="Peng Y."/>
            <person name="Rokas A."/>
            <person name="Rosa C.A."/>
            <person name="Scheuner C."/>
            <person name="Sibirny A.A."/>
            <person name="Slot J.C."/>
            <person name="Stielow J.B."/>
            <person name="Sun H."/>
            <person name="Kurtzman C.P."/>
            <person name="Blackwell M."/>
            <person name="Grigoriev I.V."/>
            <person name="Jeffries T.W."/>
        </authorList>
    </citation>
    <scope>NUCLEOTIDE SEQUENCE [LARGE SCALE GENOMIC DNA]</scope>
    <source>
        <strain evidence="17">ATCC 18201 / CBS 1600 / BCRC 20928 / JCM 3617 / NBRC 0987 / NRRL Y-1542</strain>
    </source>
</reference>
<evidence type="ECO:0000256" key="4">
    <source>
        <dbReference type="ARBA" id="ARBA00022525"/>
    </source>
</evidence>
<dbReference type="GO" id="GO:0098552">
    <property type="term" value="C:side of membrane"/>
    <property type="evidence" value="ECO:0007669"/>
    <property type="project" value="UniProtKB-KW"/>
</dbReference>
<evidence type="ECO:0000256" key="7">
    <source>
        <dbReference type="ARBA" id="ARBA00022737"/>
    </source>
</evidence>
<dbReference type="GeneID" id="30991768"/>
<dbReference type="Proteomes" id="UP000094389">
    <property type="component" value="Unassembled WGS sequence"/>
</dbReference>
<dbReference type="InterPro" id="IPR043063">
    <property type="entry name" value="Agglutinin-like_N_N2"/>
</dbReference>
<feature type="chain" id="PRO_5009162599" description="Agglutinin-like protein N-terminal domain-containing protein" evidence="14">
    <location>
        <begin position="22"/>
        <end position="597"/>
    </location>
</feature>
<evidence type="ECO:0000259" key="15">
    <source>
        <dbReference type="SMART" id="SM01056"/>
    </source>
</evidence>
<keyword evidence="8" id="KW-0130">Cell adhesion</keyword>
<keyword evidence="11" id="KW-0325">Glycoprotein</keyword>
<evidence type="ECO:0000256" key="11">
    <source>
        <dbReference type="ARBA" id="ARBA00023180"/>
    </source>
</evidence>
<dbReference type="SUPFAM" id="SSF49401">
    <property type="entry name" value="Bacterial adhesins"/>
    <property type="match status" value="1"/>
</dbReference>
<proteinExistence type="predicted"/>
<dbReference type="EMBL" id="KV453931">
    <property type="protein sequence ID" value="ODV73353.1"/>
    <property type="molecule type" value="Genomic_DNA"/>
</dbReference>
<keyword evidence="4" id="KW-0964">Secreted</keyword>
<dbReference type="Gene3D" id="2.60.40.1280">
    <property type="match status" value="1"/>
</dbReference>
<keyword evidence="10" id="KW-1015">Disulfide bond</keyword>
<dbReference type="Pfam" id="PF11766">
    <property type="entry name" value="Candida_ALS_N"/>
    <property type="match status" value="1"/>
</dbReference>
<feature type="compositionally biased region" description="Basic and acidic residues" evidence="13">
    <location>
        <begin position="394"/>
        <end position="413"/>
    </location>
</feature>
<dbReference type="GO" id="GO:0007155">
    <property type="term" value="P:cell adhesion"/>
    <property type="evidence" value="ECO:0007669"/>
    <property type="project" value="UniProtKB-KW"/>
</dbReference>
<keyword evidence="6 14" id="KW-0732">Signal</keyword>
<dbReference type="InterPro" id="IPR024672">
    <property type="entry name" value="Agglutinin-like_N"/>
</dbReference>
<dbReference type="OrthoDB" id="3981162at2759"/>
<keyword evidence="3" id="KW-0134">Cell wall</keyword>
<evidence type="ECO:0000256" key="12">
    <source>
        <dbReference type="ARBA" id="ARBA00023288"/>
    </source>
</evidence>
<keyword evidence="7" id="KW-0677">Repeat</keyword>
<dbReference type="STRING" id="983966.A0A1E4S1J8"/>
<dbReference type="PANTHER" id="PTHR33793">
    <property type="entry name" value="ALPHA-AGGLUTININ"/>
    <property type="match status" value="1"/>
</dbReference>
<evidence type="ECO:0000256" key="6">
    <source>
        <dbReference type="ARBA" id="ARBA00022729"/>
    </source>
</evidence>
<comment type="subcellular location">
    <subcellularLocation>
        <location evidence="2">Membrane</location>
        <topology evidence="2">Lipid-anchor</topology>
        <topology evidence="2">GPI-anchor</topology>
    </subcellularLocation>
    <subcellularLocation>
        <location evidence="1">Secreted</location>
        <location evidence="1">Cell wall</location>
    </subcellularLocation>
</comment>
<dbReference type="InterPro" id="IPR011252">
    <property type="entry name" value="Fibrogen-bd_dom1"/>
</dbReference>
<keyword evidence="5" id="KW-0336">GPI-anchor</keyword>
<dbReference type="RefSeq" id="XP_020070392.1">
    <property type="nucleotide sequence ID" value="XM_020217372.1"/>
</dbReference>
<keyword evidence="12" id="KW-0449">Lipoprotein</keyword>
<dbReference type="AlphaFoldDB" id="A0A1E4S1J8"/>
<evidence type="ECO:0000256" key="2">
    <source>
        <dbReference type="ARBA" id="ARBA00004589"/>
    </source>
</evidence>
<feature type="domain" description="Agglutinin-like protein N-terminal" evidence="15">
    <location>
        <begin position="58"/>
        <end position="309"/>
    </location>
</feature>
<evidence type="ECO:0000256" key="13">
    <source>
        <dbReference type="SAM" id="MobiDB-lite"/>
    </source>
</evidence>
<dbReference type="InterPro" id="IPR008966">
    <property type="entry name" value="Adhesion_dom_sf"/>
</dbReference>
<evidence type="ECO:0000256" key="3">
    <source>
        <dbReference type="ARBA" id="ARBA00022512"/>
    </source>
</evidence>
<feature type="region of interest" description="Disordered" evidence="13">
    <location>
        <begin position="318"/>
        <end position="455"/>
    </location>
</feature>
<evidence type="ECO:0000313" key="17">
    <source>
        <dbReference type="Proteomes" id="UP000094389"/>
    </source>
</evidence>
<dbReference type="PANTHER" id="PTHR33793:SF2">
    <property type="entry name" value="AGGLUTININ-LIKE PROTEIN 6"/>
    <property type="match status" value="1"/>
</dbReference>
<sequence>MMRITIHRILILLLSSFVALCKDVDGVFTAISSIQKLSTVSVANMGDGPQGFYAVVMEWAVDSTMAQTGDSFYLRMPYVSQVRILEDDMLTNSFDILLEDGQTFASCEVDQAGLRSLETVISCEMTVDINSYESLSGTLSFTIVFEGGLRLETAAASSHWEVGTNTVTFNGDLTKEVQFEAAIPDISIAVVRINMRGDTLFYFTPEPYMCSGGGASNGSLQIRTTELNYPIIEEDIQLYYTRGLTELGYPKDFQALEISSSELSPNKTVLDLTYGAVPAGTRIWVSGFHTSIGGNYPLYAMVFRVNLECTNPDVEDSSIGLTVSVSPRSDSPSGDGGGSQRRRTTTITQITKDPKDKKKNPKKPKRPKTPKRPKSPKPPKKPKKPKQPKKPKKPKSDDEKGRPKDNDRPSHDRPSRRRPSHHHGDDFPHPFKFRPTDFGGPQSRPQKPSMRGHFDREHRRAEWAIDIPGKVGPWRSIDVNIKEDHSSIGKCDFKNAYVFLNGVPYKKAHLSVSRHKIGWKSFEPMNSDGVFTLCFSCDATSGDKWTTHADISVNPLHHRMWRRDLHQWNLEMTVTEDDTNSEAIFIRDTTSEALYDV</sequence>
<dbReference type="InterPro" id="IPR033504">
    <property type="entry name" value="ALS"/>
</dbReference>
<accession>A0A1E4S1J8</accession>
<feature type="compositionally biased region" description="Basic residues" evidence="13">
    <location>
        <begin position="357"/>
        <end position="393"/>
    </location>
</feature>
<dbReference type="SMART" id="SM01056">
    <property type="entry name" value="Candida_ALS_N"/>
    <property type="match status" value="1"/>
</dbReference>
<evidence type="ECO:0000256" key="9">
    <source>
        <dbReference type="ARBA" id="ARBA00023136"/>
    </source>
</evidence>